<evidence type="ECO:0000313" key="20">
    <source>
        <dbReference type="Proteomes" id="UP000035860"/>
    </source>
</evidence>
<gene>
    <name evidence="19" type="ORF">MBO_03752</name>
</gene>
<evidence type="ECO:0000256" key="6">
    <source>
        <dbReference type="ARBA" id="ARBA00017242"/>
    </source>
</evidence>
<dbReference type="InterPro" id="IPR011761">
    <property type="entry name" value="ATP-grasp"/>
</dbReference>
<keyword evidence="10 15" id="KW-0067">ATP-binding</keyword>
<dbReference type="GO" id="GO:0046872">
    <property type="term" value="F:metal ion binding"/>
    <property type="evidence" value="ECO:0007669"/>
    <property type="project" value="InterPro"/>
</dbReference>
<dbReference type="InterPro" id="IPR011054">
    <property type="entry name" value="Rudment_hybrid_motif"/>
</dbReference>
<keyword evidence="7" id="KW-0436">Ligase</keyword>
<dbReference type="Pfam" id="PF02786">
    <property type="entry name" value="CPSase_L_D2"/>
    <property type="match status" value="1"/>
</dbReference>
<dbReference type="PROSITE" id="PS50979">
    <property type="entry name" value="BC"/>
    <property type="match status" value="1"/>
</dbReference>
<keyword evidence="12" id="KW-0092">Biotin</keyword>
<dbReference type="SMART" id="SM00878">
    <property type="entry name" value="Biotin_carb_C"/>
    <property type="match status" value="1"/>
</dbReference>
<comment type="pathway">
    <text evidence="4">Lipid metabolism; malonyl-CoA biosynthesis; malonyl-CoA from acetyl-CoA: step 1/1.</text>
</comment>
<evidence type="ECO:0000259" key="17">
    <source>
        <dbReference type="PROSITE" id="PS50975"/>
    </source>
</evidence>
<evidence type="ECO:0000256" key="1">
    <source>
        <dbReference type="ARBA" id="ARBA00001938"/>
    </source>
</evidence>
<dbReference type="InterPro" id="IPR011764">
    <property type="entry name" value="Biotin_carboxylation_dom"/>
</dbReference>
<dbReference type="FunFam" id="3.40.50.20:FF:000010">
    <property type="entry name" value="Propionyl-CoA carboxylase subunit alpha"/>
    <property type="match status" value="1"/>
</dbReference>
<comment type="subunit">
    <text evidence="5">Acetyl-CoA carboxylase is a heterohexamer of biotin carboxyl carrier protein, biotin carboxylase and the two subunits of carboxyl transferase in a 2:2 complex.</text>
</comment>
<dbReference type="InterPro" id="IPR050856">
    <property type="entry name" value="Biotin_carboxylase_complex"/>
</dbReference>
<organism evidence="19 20">
    <name type="scientific">Moraxella bovoculi 237</name>
    <dbReference type="NCBI Taxonomy" id="743974"/>
    <lineage>
        <taxon>Bacteria</taxon>
        <taxon>Pseudomonadati</taxon>
        <taxon>Pseudomonadota</taxon>
        <taxon>Gammaproteobacteria</taxon>
        <taxon>Moraxellales</taxon>
        <taxon>Moraxellaceae</taxon>
        <taxon>Moraxella</taxon>
    </lineage>
</organism>
<dbReference type="AlphaFoldDB" id="A0A066UHV8"/>
<dbReference type="Proteomes" id="UP000035860">
    <property type="component" value="Unassembled WGS sequence"/>
</dbReference>
<dbReference type="GeneID" id="301976411"/>
<evidence type="ECO:0000256" key="14">
    <source>
        <dbReference type="ARBA" id="ARBA00048600"/>
    </source>
</evidence>
<dbReference type="PROSITE" id="PS00189">
    <property type="entry name" value="LIPOYL"/>
    <property type="match status" value="1"/>
</dbReference>
<dbReference type="PANTHER" id="PTHR18866:SF33">
    <property type="entry name" value="METHYLCROTONOYL-COA CARBOXYLASE SUBUNIT ALPHA, MITOCHONDRIAL-RELATED"/>
    <property type="match status" value="1"/>
</dbReference>
<dbReference type="InterPro" id="IPR048429">
    <property type="entry name" value="MCC_alpha_BT"/>
</dbReference>
<dbReference type="Gene3D" id="2.40.50.100">
    <property type="match status" value="1"/>
</dbReference>
<keyword evidence="20" id="KW-1185">Reference proteome</keyword>
<dbReference type="FunFam" id="3.30.470.20:FF:000028">
    <property type="entry name" value="Methylcrotonoyl-CoA carboxylase subunit alpha, mitochondrial"/>
    <property type="match status" value="1"/>
</dbReference>
<keyword evidence="9" id="KW-0450">Lipoyl</keyword>
<dbReference type="SUPFAM" id="SSF52440">
    <property type="entry name" value="PreATP-grasp domain"/>
    <property type="match status" value="1"/>
</dbReference>
<dbReference type="InterPro" id="IPR016185">
    <property type="entry name" value="PreATP-grasp_dom_sf"/>
</dbReference>
<dbReference type="InterPro" id="IPR000089">
    <property type="entry name" value="Biotin_lipoyl"/>
</dbReference>
<evidence type="ECO:0000256" key="2">
    <source>
        <dbReference type="ARBA" id="ARBA00001953"/>
    </source>
</evidence>
<dbReference type="GO" id="GO:0005524">
    <property type="term" value="F:ATP binding"/>
    <property type="evidence" value="ECO:0007669"/>
    <property type="project" value="UniProtKB-UniRule"/>
</dbReference>
<dbReference type="Gene3D" id="3.30.470.20">
    <property type="entry name" value="ATP-grasp fold, B domain"/>
    <property type="match status" value="1"/>
</dbReference>
<comment type="catalytic activity">
    <reaction evidence="14">
        <text>N(6)-biotinyl-L-lysyl-[protein] + hydrogencarbonate + ATP = N(6)-carboxybiotinyl-L-lysyl-[protein] + ADP + phosphate + H(+)</text>
        <dbReference type="Rhea" id="RHEA:13501"/>
        <dbReference type="Rhea" id="RHEA-COMP:10505"/>
        <dbReference type="Rhea" id="RHEA-COMP:10506"/>
        <dbReference type="ChEBI" id="CHEBI:15378"/>
        <dbReference type="ChEBI" id="CHEBI:17544"/>
        <dbReference type="ChEBI" id="CHEBI:30616"/>
        <dbReference type="ChEBI" id="CHEBI:43474"/>
        <dbReference type="ChEBI" id="CHEBI:83144"/>
        <dbReference type="ChEBI" id="CHEBI:83145"/>
        <dbReference type="ChEBI" id="CHEBI:456216"/>
        <dbReference type="EC" id="6.3.4.14"/>
    </reaction>
</comment>
<dbReference type="PANTHER" id="PTHR18866">
    <property type="entry name" value="CARBOXYLASE:PYRUVATE/ACETYL-COA/PROPIONYL-COA CARBOXYLASE"/>
    <property type="match status" value="1"/>
</dbReference>
<dbReference type="SUPFAM" id="SSF56059">
    <property type="entry name" value="Glutathione synthetase ATP-binding domain-like"/>
    <property type="match status" value="1"/>
</dbReference>
<evidence type="ECO:0000256" key="12">
    <source>
        <dbReference type="ARBA" id="ARBA00023267"/>
    </source>
</evidence>
<sequence length="658" mass="71953">MFRKILIANRGEIACRVIKTCKNLGIATVAVYSDADKNAQHVKQADEAVHIGESQVSKSYLLMDKIIEVAKATGAEAIHPGYGFLSENDQFAKACADNDIVFIGPPVEAILAMGLKATSKALMEKANVPLTPGYHGENQDPAFLKEQADRIGYPVLIKASAGGGGKGMSLVERAEDFLESLSSCKREALSSFGNDDVLIERYIVNPRHVEVQIFGDSFGNVVHLFERDCSVQRRHQKVIEEAPAPNISEEKLAQMRTAAINAGRAVGYVGAGTVEFIVEQDGTAYFMEMNTRLQVEHPVTEMITGVDLVEWQLRVAYGEPLPKSQDELTSTGHALEARIYAEIPEQGYLPATGKITHLSYPDVTDSVRIDSGIVAGDEITTFYDPMIAKLIVWGKNREEAIGKLRHALSQTHIDGLGNNIAFLERILRTDSFKHVKLDTNLIAREEDFLLRPTIQVDDELIAKTAFIKLLSGLGKGSIWQKSSLWRLNTPTTQTVKIIHQDETHVVTFSHDKDIWTANVGDKSFTVTGSLTDDHTTDMTIGGKRQSVAFSQSADGVTVFDDRFGANAIKFTHPKADYGTDDDGDSGGLTAPMPGVIVDVRVSSGQSVSKDEILLTMEAMKIVYTIKAPEDGTVSEVYYQAGDQVKAGDELVAFTLNDQ</sequence>
<evidence type="ECO:0000256" key="9">
    <source>
        <dbReference type="ARBA" id="ARBA00022823"/>
    </source>
</evidence>
<evidence type="ECO:0000259" key="18">
    <source>
        <dbReference type="PROSITE" id="PS50979"/>
    </source>
</evidence>
<evidence type="ECO:0000256" key="11">
    <source>
        <dbReference type="ARBA" id="ARBA00022946"/>
    </source>
</evidence>
<evidence type="ECO:0000256" key="3">
    <source>
        <dbReference type="ARBA" id="ARBA00003761"/>
    </source>
</evidence>
<comment type="function">
    <text evidence="3">This protein is a component of the acetyl coenzyme A carboxylase complex; first, biotin carboxylase catalyzes the carboxylation of the carrier protein and then the transcarboxylase transfers the carboxyl group to form malonyl-CoA.</text>
</comment>
<feature type="domain" description="ATP-grasp" evidence="17">
    <location>
        <begin position="120"/>
        <end position="317"/>
    </location>
</feature>
<dbReference type="NCBIfam" id="NF006367">
    <property type="entry name" value="PRK08591.1"/>
    <property type="match status" value="1"/>
</dbReference>
<dbReference type="InterPro" id="IPR005479">
    <property type="entry name" value="CPAse_ATP-bd"/>
</dbReference>
<dbReference type="FunFam" id="2.40.50.100:FF:000003">
    <property type="entry name" value="Acetyl-CoA carboxylase biotin carboxyl carrier protein"/>
    <property type="match status" value="1"/>
</dbReference>
<reference evidence="19 20" key="1">
    <citation type="journal article" date="2014" name="Genome Announc.">
        <title>Draft Genome Sequence of Moraxella bovoculi Strain 237T (ATCC BAA-1259T) Isolated from a Calf with Infectious Bovine Keratoconjunctivitis.</title>
        <authorList>
            <person name="Calcutt M.J."/>
            <person name="Foecking M.F."/>
            <person name="Martin N.T."/>
            <person name="Mhlanga-Mutangadura T."/>
            <person name="Reilly T.J."/>
        </authorList>
    </citation>
    <scope>NUCLEOTIDE SEQUENCE [LARGE SCALE GENOMIC DNA]</scope>
    <source>
        <strain evidence="19 20">237</strain>
    </source>
</reference>
<dbReference type="PROSITE" id="PS00866">
    <property type="entry name" value="CPSASE_1"/>
    <property type="match status" value="1"/>
</dbReference>
<dbReference type="InterPro" id="IPR005482">
    <property type="entry name" value="Biotin_COase_C"/>
</dbReference>
<dbReference type="PROSITE" id="PS50968">
    <property type="entry name" value="BIOTINYL_LIPOYL"/>
    <property type="match status" value="1"/>
</dbReference>
<evidence type="ECO:0000256" key="15">
    <source>
        <dbReference type="PROSITE-ProRule" id="PRU00409"/>
    </source>
</evidence>
<dbReference type="PROSITE" id="PS00867">
    <property type="entry name" value="CPSASE_2"/>
    <property type="match status" value="1"/>
</dbReference>
<comment type="cofactor">
    <cofactor evidence="1">
        <name>(R)-lipoate</name>
        <dbReference type="ChEBI" id="CHEBI:83088"/>
    </cofactor>
</comment>
<dbReference type="Pfam" id="PF02785">
    <property type="entry name" value="Biotin_carb_C"/>
    <property type="match status" value="1"/>
</dbReference>
<dbReference type="GO" id="GO:0004075">
    <property type="term" value="F:biotin carboxylase activity"/>
    <property type="evidence" value="ECO:0007669"/>
    <property type="project" value="UniProtKB-EC"/>
</dbReference>
<proteinExistence type="predicted"/>
<evidence type="ECO:0000313" key="19">
    <source>
        <dbReference type="EMBL" id="KDN25462.1"/>
    </source>
</evidence>
<feature type="domain" description="Biotin carboxylation" evidence="18">
    <location>
        <begin position="1"/>
        <end position="447"/>
    </location>
</feature>
<evidence type="ECO:0000256" key="4">
    <source>
        <dbReference type="ARBA" id="ARBA00004956"/>
    </source>
</evidence>
<dbReference type="InterPro" id="IPR003016">
    <property type="entry name" value="2-oxoA_DH_lipoyl-BS"/>
</dbReference>
<dbReference type="RefSeq" id="WP_036363830.1">
    <property type="nucleotide sequence ID" value="NZ_AOMT01000013.1"/>
</dbReference>
<dbReference type="PROSITE" id="PS50975">
    <property type="entry name" value="ATP_GRASP"/>
    <property type="match status" value="1"/>
</dbReference>
<dbReference type="Pfam" id="PF00364">
    <property type="entry name" value="Biotin_lipoyl"/>
    <property type="match status" value="1"/>
</dbReference>
<evidence type="ECO:0000256" key="7">
    <source>
        <dbReference type="ARBA" id="ARBA00022598"/>
    </source>
</evidence>
<comment type="caution">
    <text evidence="19">The sequence shown here is derived from an EMBL/GenBank/DDBJ whole genome shotgun (WGS) entry which is preliminary data.</text>
</comment>
<dbReference type="OrthoDB" id="9763189at2"/>
<accession>A0A066UHV8</accession>
<dbReference type="CDD" id="cd06850">
    <property type="entry name" value="biotinyl_domain"/>
    <property type="match status" value="1"/>
</dbReference>
<dbReference type="FunFam" id="3.30.1490.20:FF:000003">
    <property type="entry name" value="acetyl-CoA carboxylase isoform X1"/>
    <property type="match status" value="1"/>
</dbReference>
<dbReference type="Pfam" id="PF00289">
    <property type="entry name" value="Biotin_carb_N"/>
    <property type="match status" value="1"/>
</dbReference>
<feature type="domain" description="Lipoyl-binding" evidence="16">
    <location>
        <begin position="579"/>
        <end position="654"/>
    </location>
</feature>
<dbReference type="InterPro" id="IPR011053">
    <property type="entry name" value="Single_hybrid_motif"/>
</dbReference>
<dbReference type="SUPFAM" id="SSF51230">
    <property type="entry name" value="Single hybrid motif"/>
    <property type="match status" value="1"/>
</dbReference>
<keyword evidence="8 15" id="KW-0547">Nucleotide-binding</keyword>
<dbReference type="Pfam" id="PF21139">
    <property type="entry name" value="BT_MCC_alpha"/>
    <property type="match status" value="1"/>
</dbReference>
<dbReference type="eggNOG" id="COG4770">
    <property type="taxonomic scope" value="Bacteria"/>
</dbReference>
<evidence type="ECO:0000256" key="5">
    <source>
        <dbReference type="ARBA" id="ARBA00011750"/>
    </source>
</evidence>
<evidence type="ECO:0000256" key="8">
    <source>
        <dbReference type="ARBA" id="ARBA00022741"/>
    </source>
</evidence>
<evidence type="ECO:0000256" key="13">
    <source>
        <dbReference type="ARBA" id="ARBA00033786"/>
    </source>
</evidence>
<evidence type="ECO:0000259" key="16">
    <source>
        <dbReference type="PROSITE" id="PS50968"/>
    </source>
</evidence>
<evidence type="ECO:0000256" key="10">
    <source>
        <dbReference type="ARBA" id="ARBA00022840"/>
    </source>
</evidence>
<dbReference type="EMBL" id="AOMT01000013">
    <property type="protein sequence ID" value="KDN25462.1"/>
    <property type="molecule type" value="Genomic_DNA"/>
</dbReference>
<protein>
    <recommendedName>
        <fullName evidence="6">Biotin carboxylase</fullName>
    </recommendedName>
    <alternativeName>
        <fullName evidence="13">Acetyl-coenzyme A carboxylase biotin carboxylase subunit A</fullName>
    </alternativeName>
</protein>
<comment type="cofactor">
    <cofactor evidence="2">
        <name>biotin</name>
        <dbReference type="ChEBI" id="CHEBI:57586"/>
    </cofactor>
</comment>
<name>A0A066UHV8_9GAMM</name>
<dbReference type="SUPFAM" id="SSF51246">
    <property type="entry name" value="Rudiment single hybrid motif"/>
    <property type="match status" value="1"/>
</dbReference>
<dbReference type="InterPro" id="IPR005481">
    <property type="entry name" value="BC-like_N"/>
</dbReference>
<keyword evidence="11" id="KW-0809">Transit peptide</keyword>